<gene>
    <name evidence="1" type="ORF">EZS27_005872</name>
</gene>
<proteinExistence type="predicted"/>
<comment type="caution">
    <text evidence="1">The sequence shown here is derived from an EMBL/GenBank/DDBJ whole genome shotgun (WGS) entry which is preliminary data.</text>
</comment>
<accession>A0A5J4SKQ2</accession>
<dbReference type="AlphaFoldDB" id="A0A5J4SKQ2"/>
<protein>
    <recommendedName>
        <fullName evidence="2">DUF4847 domain-containing protein</fullName>
    </recommendedName>
</protein>
<name>A0A5J4SKQ2_9ZZZZ</name>
<evidence type="ECO:0000313" key="1">
    <source>
        <dbReference type="EMBL" id="KAA6346627.1"/>
    </source>
</evidence>
<dbReference type="Gene3D" id="2.40.128.270">
    <property type="match status" value="1"/>
</dbReference>
<dbReference type="EMBL" id="SNRY01000124">
    <property type="protein sequence ID" value="KAA6346627.1"/>
    <property type="molecule type" value="Genomic_DNA"/>
</dbReference>
<reference evidence="1" key="1">
    <citation type="submission" date="2019-03" db="EMBL/GenBank/DDBJ databases">
        <title>Single cell metagenomics reveals metabolic interactions within the superorganism composed of flagellate Streblomastix strix and complex community of Bacteroidetes bacteria on its surface.</title>
        <authorList>
            <person name="Treitli S.C."/>
            <person name="Kolisko M."/>
            <person name="Husnik F."/>
            <person name="Keeling P."/>
            <person name="Hampl V."/>
        </authorList>
    </citation>
    <scope>NUCLEOTIDE SEQUENCE</scope>
    <source>
        <strain evidence="1">STM</strain>
    </source>
</reference>
<organism evidence="1">
    <name type="scientific">termite gut metagenome</name>
    <dbReference type="NCBI Taxonomy" id="433724"/>
    <lineage>
        <taxon>unclassified sequences</taxon>
        <taxon>metagenomes</taxon>
        <taxon>organismal metagenomes</taxon>
    </lineage>
</organism>
<evidence type="ECO:0008006" key="2">
    <source>
        <dbReference type="Google" id="ProtNLM"/>
    </source>
</evidence>
<dbReference type="Pfam" id="PF16139">
    <property type="entry name" value="DUF4847"/>
    <property type="match status" value="1"/>
</dbReference>
<dbReference type="InterPro" id="IPR038670">
    <property type="entry name" value="HslJ-like_sf"/>
</dbReference>
<sequence length="169" mass="19016">MRFSYLPVFALLFPFFVGCNQTDDLKGIFMGKTWKLTEIRYDNGSLCRDYWVTASGGFDQEAFDSSYKQKDARECFTLILSGVESDGKASGQYVGRATNVALSGNWSAGGESRTFQTSNQSVETDKDVLGRAFANAIKNAEFYSGDYNNLTIYFKESQVRKYLLMHVSK</sequence>
<dbReference type="InterPro" id="IPR032316">
    <property type="entry name" value="DUF4847"/>
</dbReference>
<dbReference type="PROSITE" id="PS51257">
    <property type="entry name" value="PROKAR_LIPOPROTEIN"/>
    <property type="match status" value="1"/>
</dbReference>